<name>A0AAV9G670_9PEZI</name>
<keyword evidence="1" id="KW-0472">Membrane</keyword>
<dbReference type="Proteomes" id="UP001321760">
    <property type="component" value="Unassembled WGS sequence"/>
</dbReference>
<organism evidence="2 3">
    <name type="scientific">Podospora aff. communis PSN243</name>
    <dbReference type="NCBI Taxonomy" id="3040156"/>
    <lineage>
        <taxon>Eukaryota</taxon>
        <taxon>Fungi</taxon>
        <taxon>Dikarya</taxon>
        <taxon>Ascomycota</taxon>
        <taxon>Pezizomycotina</taxon>
        <taxon>Sordariomycetes</taxon>
        <taxon>Sordariomycetidae</taxon>
        <taxon>Sordariales</taxon>
        <taxon>Podosporaceae</taxon>
        <taxon>Podospora</taxon>
    </lineage>
</organism>
<sequence>MWPFPNKSSKRSAPFPGVSQPFQAAVLRTKRLKIHDYVSLAVVALFILVLTLWIFAQCGCLDARPGIPDIYLLGITILACGPGASVRVGHFGMCFTHNGGDYECIHWVYDPTPENKAKQMFGSSSSSTGHPAENKCLEMSVFAARTVAAHQQKVMFSLQFSSSGPVLLWNTMHDHLLDTA</sequence>
<keyword evidence="1" id="KW-1133">Transmembrane helix</keyword>
<reference evidence="2" key="2">
    <citation type="submission" date="2023-05" db="EMBL/GenBank/DDBJ databases">
        <authorList>
            <consortium name="Lawrence Berkeley National Laboratory"/>
            <person name="Steindorff A."/>
            <person name="Hensen N."/>
            <person name="Bonometti L."/>
            <person name="Westerberg I."/>
            <person name="Brannstrom I.O."/>
            <person name="Guillou S."/>
            <person name="Cros-Aarteil S."/>
            <person name="Calhoun S."/>
            <person name="Haridas S."/>
            <person name="Kuo A."/>
            <person name="Mondo S."/>
            <person name="Pangilinan J."/>
            <person name="Riley R."/>
            <person name="Labutti K."/>
            <person name="Andreopoulos B."/>
            <person name="Lipzen A."/>
            <person name="Chen C."/>
            <person name="Yanf M."/>
            <person name="Daum C."/>
            <person name="Ng V."/>
            <person name="Clum A."/>
            <person name="Ohm R."/>
            <person name="Martin F."/>
            <person name="Silar P."/>
            <person name="Natvig D."/>
            <person name="Lalanne C."/>
            <person name="Gautier V."/>
            <person name="Ament-Velasquez S.L."/>
            <person name="Kruys A."/>
            <person name="Hutchinson M.I."/>
            <person name="Powell A.J."/>
            <person name="Barry K."/>
            <person name="Miller A.N."/>
            <person name="Grigoriev I.V."/>
            <person name="Debuchy R."/>
            <person name="Gladieux P."/>
            <person name="Thoren M.H."/>
            <person name="Johannesson H."/>
        </authorList>
    </citation>
    <scope>NUCLEOTIDE SEQUENCE</scope>
    <source>
        <strain evidence="2">PSN243</strain>
    </source>
</reference>
<evidence type="ECO:0000256" key="1">
    <source>
        <dbReference type="SAM" id="Phobius"/>
    </source>
</evidence>
<dbReference type="AlphaFoldDB" id="A0AAV9G670"/>
<accession>A0AAV9G670</accession>
<dbReference type="EMBL" id="MU865988">
    <property type="protein sequence ID" value="KAK4443688.1"/>
    <property type="molecule type" value="Genomic_DNA"/>
</dbReference>
<evidence type="ECO:0000313" key="3">
    <source>
        <dbReference type="Proteomes" id="UP001321760"/>
    </source>
</evidence>
<feature type="transmembrane region" description="Helical" evidence="1">
    <location>
        <begin position="37"/>
        <end position="56"/>
    </location>
</feature>
<gene>
    <name evidence="2" type="ORF">QBC34DRAFT_476616</name>
</gene>
<protein>
    <submittedName>
        <fullName evidence="2">Uncharacterized protein</fullName>
    </submittedName>
</protein>
<evidence type="ECO:0000313" key="2">
    <source>
        <dbReference type="EMBL" id="KAK4443688.1"/>
    </source>
</evidence>
<proteinExistence type="predicted"/>
<keyword evidence="3" id="KW-1185">Reference proteome</keyword>
<keyword evidence="1" id="KW-0812">Transmembrane</keyword>
<reference evidence="2" key="1">
    <citation type="journal article" date="2023" name="Mol. Phylogenet. Evol.">
        <title>Genome-scale phylogeny and comparative genomics of the fungal order Sordariales.</title>
        <authorList>
            <person name="Hensen N."/>
            <person name="Bonometti L."/>
            <person name="Westerberg I."/>
            <person name="Brannstrom I.O."/>
            <person name="Guillou S."/>
            <person name="Cros-Aarteil S."/>
            <person name="Calhoun S."/>
            <person name="Haridas S."/>
            <person name="Kuo A."/>
            <person name="Mondo S."/>
            <person name="Pangilinan J."/>
            <person name="Riley R."/>
            <person name="LaButti K."/>
            <person name="Andreopoulos B."/>
            <person name="Lipzen A."/>
            <person name="Chen C."/>
            <person name="Yan M."/>
            <person name="Daum C."/>
            <person name="Ng V."/>
            <person name="Clum A."/>
            <person name="Steindorff A."/>
            <person name="Ohm R.A."/>
            <person name="Martin F."/>
            <person name="Silar P."/>
            <person name="Natvig D.O."/>
            <person name="Lalanne C."/>
            <person name="Gautier V."/>
            <person name="Ament-Velasquez S.L."/>
            <person name="Kruys A."/>
            <person name="Hutchinson M.I."/>
            <person name="Powell A.J."/>
            <person name="Barry K."/>
            <person name="Miller A.N."/>
            <person name="Grigoriev I.V."/>
            <person name="Debuchy R."/>
            <person name="Gladieux P."/>
            <person name="Hiltunen Thoren M."/>
            <person name="Johannesson H."/>
        </authorList>
    </citation>
    <scope>NUCLEOTIDE SEQUENCE</scope>
    <source>
        <strain evidence="2">PSN243</strain>
    </source>
</reference>
<comment type="caution">
    <text evidence="2">The sequence shown here is derived from an EMBL/GenBank/DDBJ whole genome shotgun (WGS) entry which is preliminary data.</text>
</comment>